<protein>
    <submittedName>
        <fullName evidence="1">Unplaced genomic scaffold CY34scaffold_42, whole genome shotgun sequence</fullName>
    </submittedName>
</protein>
<reference evidence="2" key="2">
    <citation type="submission" date="2015-01" db="EMBL/GenBank/DDBJ databases">
        <title>Evolutionary Origins and Diversification of the Mycorrhizal Mutualists.</title>
        <authorList>
            <consortium name="DOE Joint Genome Institute"/>
            <consortium name="Mycorrhizal Genomics Consortium"/>
            <person name="Kohler A."/>
            <person name="Kuo A."/>
            <person name="Nagy L.G."/>
            <person name="Floudas D."/>
            <person name="Copeland A."/>
            <person name="Barry K.W."/>
            <person name="Cichocki N."/>
            <person name="Veneault-Fourrey C."/>
            <person name="LaButti K."/>
            <person name="Lindquist E.A."/>
            <person name="Lipzen A."/>
            <person name="Lundell T."/>
            <person name="Morin E."/>
            <person name="Murat C."/>
            <person name="Riley R."/>
            <person name="Ohm R."/>
            <person name="Sun H."/>
            <person name="Tunlid A."/>
            <person name="Henrissat B."/>
            <person name="Grigoriev I.V."/>
            <person name="Hibbett D.S."/>
            <person name="Martin F."/>
        </authorList>
    </citation>
    <scope>NUCLEOTIDE SEQUENCE [LARGE SCALE GENOMIC DNA]</scope>
    <source>
        <strain evidence="2">UH-Slu-Lm8-n1</strain>
    </source>
</reference>
<evidence type="ECO:0000313" key="1">
    <source>
        <dbReference type="EMBL" id="KIK45445.1"/>
    </source>
</evidence>
<organism evidence="1 2">
    <name type="scientific">Suillus luteus UH-Slu-Lm8-n1</name>
    <dbReference type="NCBI Taxonomy" id="930992"/>
    <lineage>
        <taxon>Eukaryota</taxon>
        <taxon>Fungi</taxon>
        <taxon>Dikarya</taxon>
        <taxon>Basidiomycota</taxon>
        <taxon>Agaricomycotina</taxon>
        <taxon>Agaricomycetes</taxon>
        <taxon>Agaricomycetidae</taxon>
        <taxon>Boletales</taxon>
        <taxon>Suillineae</taxon>
        <taxon>Suillaceae</taxon>
        <taxon>Suillus</taxon>
    </lineage>
</organism>
<dbReference type="Proteomes" id="UP000054485">
    <property type="component" value="Unassembled WGS sequence"/>
</dbReference>
<name>A0A0D0A5Q4_9AGAM</name>
<dbReference type="AlphaFoldDB" id="A0A0D0A5Q4"/>
<evidence type="ECO:0000313" key="2">
    <source>
        <dbReference type="Proteomes" id="UP000054485"/>
    </source>
</evidence>
<gene>
    <name evidence="1" type="ORF">CY34DRAFT_801661</name>
</gene>
<sequence>MPFTYPGMPSRRLALALSLVFSRYNAANRVSRFNSSIPVRSRFCEQLQLDDLL</sequence>
<accession>A0A0D0A5Q4</accession>
<dbReference type="EMBL" id="KN835173">
    <property type="protein sequence ID" value="KIK45445.1"/>
    <property type="molecule type" value="Genomic_DNA"/>
</dbReference>
<dbReference type="InParanoid" id="A0A0D0A5Q4"/>
<proteinExistence type="predicted"/>
<reference evidence="1 2" key="1">
    <citation type="submission" date="2014-04" db="EMBL/GenBank/DDBJ databases">
        <authorList>
            <consortium name="DOE Joint Genome Institute"/>
            <person name="Kuo A."/>
            <person name="Ruytinx J."/>
            <person name="Rineau F."/>
            <person name="Colpaert J."/>
            <person name="Kohler A."/>
            <person name="Nagy L.G."/>
            <person name="Floudas D."/>
            <person name="Copeland A."/>
            <person name="Barry K.W."/>
            <person name="Cichocki N."/>
            <person name="Veneault-Fourrey C."/>
            <person name="LaButti K."/>
            <person name="Lindquist E.A."/>
            <person name="Lipzen A."/>
            <person name="Lundell T."/>
            <person name="Morin E."/>
            <person name="Murat C."/>
            <person name="Sun H."/>
            <person name="Tunlid A."/>
            <person name="Henrissat B."/>
            <person name="Grigoriev I.V."/>
            <person name="Hibbett D.S."/>
            <person name="Martin F."/>
            <person name="Nordberg H.P."/>
            <person name="Cantor M.N."/>
            <person name="Hua S.X."/>
        </authorList>
    </citation>
    <scope>NUCLEOTIDE SEQUENCE [LARGE SCALE GENOMIC DNA]</scope>
    <source>
        <strain evidence="1 2">UH-Slu-Lm8-n1</strain>
    </source>
</reference>
<dbReference type="HOGENOM" id="CLU_3070263_0_0_1"/>
<keyword evidence="2" id="KW-1185">Reference proteome</keyword>